<feature type="transmembrane region" description="Helical" evidence="9">
    <location>
        <begin position="374"/>
        <end position="397"/>
    </location>
</feature>
<evidence type="ECO:0000256" key="7">
    <source>
        <dbReference type="ARBA" id="ARBA00023136"/>
    </source>
</evidence>
<evidence type="ECO:0000256" key="6">
    <source>
        <dbReference type="ARBA" id="ARBA00022989"/>
    </source>
</evidence>
<gene>
    <name evidence="12" type="ORF">ACAT0790_LOCUS22300</name>
</gene>
<keyword evidence="3 9" id="KW-0812">Transmembrane</keyword>
<dbReference type="Pfam" id="PF00664">
    <property type="entry name" value="ABC_membrane"/>
    <property type="match status" value="1"/>
</dbReference>
<dbReference type="EMBL" id="HBGE01036960">
    <property type="protein sequence ID" value="CAD9131387.1"/>
    <property type="molecule type" value="Transcribed_RNA"/>
</dbReference>
<dbReference type="PROSITE" id="PS50893">
    <property type="entry name" value="ABC_TRANSPORTER_2"/>
    <property type="match status" value="2"/>
</dbReference>
<dbReference type="InterPro" id="IPR011527">
    <property type="entry name" value="ABC1_TM_dom"/>
</dbReference>
<name>A0A7S1MGY5_ALECA</name>
<dbReference type="PANTHER" id="PTHR24223">
    <property type="entry name" value="ATP-BINDING CASSETTE SUB-FAMILY C"/>
    <property type="match status" value="1"/>
</dbReference>
<evidence type="ECO:0000256" key="5">
    <source>
        <dbReference type="ARBA" id="ARBA00022840"/>
    </source>
</evidence>
<dbReference type="FunFam" id="3.40.50.300:FF:000163">
    <property type="entry name" value="Multidrug resistance-associated protein member 4"/>
    <property type="match status" value="1"/>
</dbReference>
<dbReference type="SUPFAM" id="SSF52540">
    <property type="entry name" value="P-loop containing nucleoside triphosphate hydrolases"/>
    <property type="match status" value="2"/>
</dbReference>
<dbReference type="PROSITE" id="PS00211">
    <property type="entry name" value="ABC_TRANSPORTER_1"/>
    <property type="match status" value="2"/>
</dbReference>
<feature type="domain" description="ABC transporter" evidence="10">
    <location>
        <begin position="42"/>
        <end position="269"/>
    </location>
</feature>
<keyword evidence="4" id="KW-0547">Nucleotide-binding</keyword>
<feature type="transmembrane region" description="Helical" evidence="9">
    <location>
        <begin position="461"/>
        <end position="483"/>
    </location>
</feature>
<dbReference type="InterPro" id="IPR027417">
    <property type="entry name" value="P-loop_NTPase"/>
</dbReference>
<keyword evidence="7 9" id="KW-0472">Membrane</keyword>
<dbReference type="Pfam" id="PF00005">
    <property type="entry name" value="ABC_tran"/>
    <property type="match status" value="2"/>
</dbReference>
<dbReference type="InterPro" id="IPR003593">
    <property type="entry name" value="AAA+_ATPase"/>
</dbReference>
<feature type="domain" description="ABC transporter" evidence="10">
    <location>
        <begin position="754"/>
        <end position="988"/>
    </location>
</feature>
<organism evidence="12">
    <name type="scientific">Alexandrium catenella</name>
    <name type="common">Red tide dinoflagellate</name>
    <name type="synonym">Gonyaulax catenella</name>
    <dbReference type="NCBI Taxonomy" id="2925"/>
    <lineage>
        <taxon>Eukaryota</taxon>
        <taxon>Sar</taxon>
        <taxon>Alveolata</taxon>
        <taxon>Dinophyceae</taxon>
        <taxon>Gonyaulacales</taxon>
        <taxon>Pyrocystaceae</taxon>
        <taxon>Alexandrium</taxon>
    </lineage>
</organism>
<dbReference type="SUPFAM" id="SSF90123">
    <property type="entry name" value="ABC transporter transmembrane region"/>
    <property type="match status" value="1"/>
</dbReference>
<dbReference type="CDD" id="cd03244">
    <property type="entry name" value="ABCC_MRP_domain2"/>
    <property type="match status" value="1"/>
</dbReference>
<evidence type="ECO:0000313" key="12">
    <source>
        <dbReference type="EMBL" id="CAD9131387.1"/>
    </source>
</evidence>
<dbReference type="GO" id="GO:0140359">
    <property type="term" value="F:ABC-type transporter activity"/>
    <property type="evidence" value="ECO:0007669"/>
    <property type="project" value="InterPro"/>
</dbReference>
<protein>
    <recommendedName>
        <fullName evidence="13">ATP-dependent transporter ycf16</fullName>
    </recommendedName>
</protein>
<keyword evidence="6 9" id="KW-1133">Transmembrane helix</keyword>
<evidence type="ECO:0000256" key="8">
    <source>
        <dbReference type="SAM" id="MobiDB-lite"/>
    </source>
</evidence>
<feature type="transmembrane region" description="Helical" evidence="9">
    <location>
        <begin position="330"/>
        <end position="348"/>
    </location>
</feature>
<sequence length="993" mass="110582">MSEAPVLLPEIKPDWVDMWPSRREELLPDNVSPDSSNEESRLILQGSFAWTEDGKSVLHEVDFNVKKGEMIAILGKVGSGKSTVLQAILGEMYPDASMKHHLSRPEVIAYASQVPHIGEGTLRDNVLFGQEYDAVRYSEAIAGASLESDLKVLPGGDGVCIGSRGITLSGGQKARVSLARAAYHRGSEVLLIDDPFGAVDAPTAMTLLNRLLLGPLMEGRTRVVVLQPDAERLRLFDRVAILEKGRVVEQGTPEEIMKTIAYQNLLSTAASREFAPSELDADEPKQLAAPGGGKREDNRAMRVKLREEDFEGRPTMDMIKQWCRIGRWRNIINTSMLYGVQVFIWLLADLSLANWTNAIAAKVTVNDNAYIGAYWFWTLLGLALWVIVWKFGMWFTLRISNQILGMMLTKLLRAPVDKFFDKHPIGRIMNRMVADVSTVDFSLFLRSTGTIATIYSTLLPLAYIHFIIPWFITVLAMPVYYLIWQLCKKYWNTTVPLRYCATNSRSDVNSYIADVSTNNTVIRAYGDQERTTRDMCDALDDMIKASLYGERILRRWLVNRILFLWSFYITTTYMVGMLNTKWMGAGTLGLCLANLMLIEALLEPNLDHATGAQLEFIALARIHEYMNIPQEKPREMEGDSKYRSFMLRVERADLGKLKSVGQGASVEVYRDGYQILQAATGGMGFVAASGQACGLQDLCPTSAKLKETEAWHQLIGVNDALRDVDAMASELCNGTGEIVLLEVQSGWLADGARVVVENIKAGYADIPRDVLKGVSVIFEPKMKVSIAGTTGCGKSSLLLVLLRLLEPRAGRVLLNGVDTRDVGLATLRQSLGLVPQDPVLFSGSLKYNLDPFGQYSDGRLWKALALTHMTDIVKGWDAKLNFQVAEEGSNLSFGQRQLICLARMVLRQPALLLLDEATSAIDPRTQEEVQNTIITAFPNSTLVAVAHRLETILDFDYVCVLERGEVIEQGSVKEVSQRKGGRLRKMLEAKRCW</sequence>
<comment type="subcellular location">
    <subcellularLocation>
        <location evidence="1">Membrane</location>
        <topology evidence="1">Multi-pass membrane protein</topology>
    </subcellularLocation>
</comment>
<dbReference type="InterPro" id="IPR003439">
    <property type="entry name" value="ABC_transporter-like_ATP-bd"/>
</dbReference>
<evidence type="ECO:0008006" key="13">
    <source>
        <dbReference type="Google" id="ProtNLM"/>
    </source>
</evidence>
<dbReference type="GO" id="GO:0016020">
    <property type="term" value="C:membrane"/>
    <property type="evidence" value="ECO:0007669"/>
    <property type="project" value="UniProtKB-SubCell"/>
</dbReference>
<evidence type="ECO:0000256" key="2">
    <source>
        <dbReference type="ARBA" id="ARBA00022448"/>
    </source>
</evidence>
<keyword evidence="5" id="KW-0067">ATP-binding</keyword>
<accession>A0A7S1MGY5</accession>
<dbReference type="AlphaFoldDB" id="A0A7S1MGY5"/>
<dbReference type="InterPro" id="IPR036640">
    <property type="entry name" value="ABC1_TM_sf"/>
</dbReference>
<feature type="region of interest" description="Disordered" evidence="8">
    <location>
        <begin position="276"/>
        <end position="296"/>
    </location>
</feature>
<feature type="transmembrane region" description="Helical" evidence="9">
    <location>
        <begin position="557"/>
        <end position="576"/>
    </location>
</feature>
<evidence type="ECO:0000259" key="10">
    <source>
        <dbReference type="PROSITE" id="PS50893"/>
    </source>
</evidence>
<evidence type="ECO:0000256" key="9">
    <source>
        <dbReference type="SAM" id="Phobius"/>
    </source>
</evidence>
<dbReference type="Gene3D" id="3.40.50.300">
    <property type="entry name" value="P-loop containing nucleotide triphosphate hydrolases"/>
    <property type="match status" value="2"/>
</dbReference>
<dbReference type="SMART" id="SM00382">
    <property type="entry name" value="AAA"/>
    <property type="match status" value="2"/>
</dbReference>
<feature type="domain" description="ABC transmembrane type-1" evidence="11">
    <location>
        <begin position="340"/>
        <end position="598"/>
    </location>
</feature>
<dbReference type="Gene3D" id="1.20.1560.10">
    <property type="entry name" value="ABC transporter type 1, transmembrane domain"/>
    <property type="match status" value="1"/>
</dbReference>
<keyword evidence="2" id="KW-0813">Transport</keyword>
<evidence type="ECO:0000256" key="3">
    <source>
        <dbReference type="ARBA" id="ARBA00022692"/>
    </source>
</evidence>
<evidence type="ECO:0000256" key="4">
    <source>
        <dbReference type="ARBA" id="ARBA00022741"/>
    </source>
</evidence>
<dbReference type="InterPro" id="IPR017871">
    <property type="entry name" value="ABC_transporter-like_CS"/>
</dbReference>
<dbReference type="GO" id="GO:0016887">
    <property type="term" value="F:ATP hydrolysis activity"/>
    <property type="evidence" value="ECO:0007669"/>
    <property type="project" value="InterPro"/>
</dbReference>
<dbReference type="InterPro" id="IPR050173">
    <property type="entry name" value="ABC_transporter_C-like"/>
</dbReference>
<dbReference type="PROSITE" id="PS50929">
    <property type="entry name" value="ABC_TM1F"/>
    <property type="match status" value="1"/>
</dbReference>
<evidence type="ECO:0000256" key="1">
    <source>
        <dbReference type="ARBA" id="ARBA00004141"/>
    </source>
</evidence>
<proteinExistence type="predicted"/>
<dbReference type="GO" id="GO:0005524">
    <property type="term" value="F:ATP binding"/>
    <property type="evidence" value="ECO:0007669"/>
    <property type="project" value="UniProtKB-KW"/>
</dbReference>
<evidence type="ECO:0000259" key="11">
    <source>
        <dbReference type="PROSITE" id="PS50929"/>
    </source>
</evidence>
<reference evidence="12" key="1">
    <citation type="submission" date="2021-01" db="EMBL/GenBank/DDBJ databases">
        <authorList>
            <person name="Corre E."/>
            <person name="Pelletier E."/>
            <person name="Niang G."/>
            <person name="Scheremetjew M."/>
            <person name="Finn R."/>
            <person name="Kale V."/>
            <person name="Holt S."/>
            <person name="Cochrane G."/>
            <person name="Meng A."/>
            <person name="Brown T."/>
            <person name="Cohen L."/>
        </authorList>
    </citation>
    <scope>NUCLEOTIDE SEQUENCE</scope>
    <source>
        <strain evidence="12">OF101</strain>
    </source>
</reference>